<organism evidence="1 2">
    <name type="scientific">Rhododendron molle</name>
    <name type="common">Chinese azalea</name>
    <name type="synonym">Azalea mollis</name>
    <dbReference type="NCBI Taxonomy" id="49168"/>
    <lineage>
        <taxon>Eukaryota</taxon>
        <taxon>Viridiplantae</taxon>
        <taxon>Streptophyta</taxon>
        <taxon>Embryophyta</taxon>
        <taxon>Tracheophyta</taxon>
        <taxon>Spermatophyta</taxon>
        <taxon>Magnoliopsida</taxon>
        <taxon>eudicotyledons</taxon>
        <taxon>Gunneridae</taxon>
        <taxon>Pentapetalae</taxon>
        <taxon>asterids</taxon>
        <taxon>Ericales</taxon>
        <taxon>Ericaceae</taxon>
        <taxon>Ericoideae</taxon>
        <taxon>Rhodoreae</taxon>
        <taxon>Rhododendron</taxon>
    </lineage>
</organism>
<evidence type="ECO:0000313" key="2">
    <source>
        <dbReference type="Proteomes" id="UP001062846"/>
    </source>
</evidence>
<evidence type="ECO:0000313" key="1">
    <source>
        <dbReference type="EMBL" id="KAI8558212.1"/>
    </source>
</evidence>
<protein>
    <submittedName>
        <fullName evidence="1">Uncharacterized protein</fullName>
    </submittedName>
</protein>
<dbReference type="Proteomes" id="UP001062846">
    <property type="component" value="Chromosome 4"/>
</dbReference>
<gene>
    <name evidence="1" type="ORF">RHMOL_Rhmol04G0072500</name>
</gene>
<dbReference type="EMBL" id="CM046391">
    <property type="protein sequence ID" value="KAI8558212.1"/>
    <property type="molecule type" value="Genomic_DNA"/>
</dbReference>
<accession>A0ACC0NZP2</accession>
<name>A0ACC0NZP2_RHOML</name>
<sequence>MVCGKVEVQNELFQFRLALTKPSVNQKSSKPHFGKQLVCGVMVYRLVAIGEQCRWKGESVFANNSKLEPWSWGGGGGCGEHGLTKGCWKEAVMFFGGSAGEVVVVLYGKRVGILDCNGWEDVWGGAEVICKGEERLCKGEERRFCIVTVRKSCGVGLELLARGRGICGKTRVENTFEHLKEVV</sequence>
<reference evidence="1" key="1">
    <citation type="submission" date="2022-02" db="EMBL/GenBank/DDBJ databases">
        <title>Plant Genome Project.</title>
        <authorList>
            <person name="Zhang R.-G."/>
        </authorList>
    </citation>
    <scope>NUCLEOTIDE SEQUENCE</scope>
    <source>
        <strain evidence="1">AT1</strain>
    </source>
</reference>
<proteinExistence type="predicted"/>
<comment type="caution">
    <text evidence="1">The sequence shown here is derived from an EMBL/GenBank/DDBJ whole genome shotgun (WGS) entry which is preliminary data.</text>
</comment>
<keyword evidence="2" id="KW-1185">Reference proteome</keyword>